<dbReference type="InterPro" id="IPR019734">
    <property type="entry name" value="TPR_rpt"/>
</dbReference>
<protein>
    <submittedName>
        <fullName evidence="5">Uncharacterized protein</fullName>
    </submittedName>
</protein>
<dbReference type="InterPro" id="IPR013105">
    <property type="entry name" value="TPR_2"/>
</dbReference>
<dbReference type="Pfam" id="PF13432">
    <property type="entry name" value="TPR_16"/>
    <property type="match status" value="2"/>
</dbReference>
<evidence type="ECO:0000256" key="2">
    <source>
        <dbReference type="ARBA" id="ARBA00022803"/>
    </source>
</evidence>
<dbReference type="Proteomes" id="UP000269721">
    <property type="component" value="Unassembled WGS sequence"/>
</dbReference>
<dbReference type="PANTHER" id="PTHR45153">
    <property type="entry name" value="TETRATRICOPEPTIDE REPEAT PROTEIN 16"/>
    <property type="match status" value="1"/>
</dbReference>
<evidence type="ECO:0000256" key="3">
    <source>
        <dbReference type="PROSITE-ProRule" id="PRU00339"/>
    </source>
</evidence>
<feature type="compositionally biased region" description="Basic residues" evidence="4">
    <location>
        <begin position="486"/>
        <end position="496"/>
    </location>
</feature>
<dbReference type="Pfam" id="PF07719">
    <property type="entry name" value="TPR_2"/>
    <property type="match status" value="1"/>
</dbReference>
<dbReference type="SUPFAM" id="SSF48452">
    <property type="entry name" value="TPR-like"/>
    <property type="match status" value="2"/>
</dbReference>
<evidence type="ECO:0000313" key="5">
    <source>
        <dbReference type="EMBL" id="RKO85940.1"/>
    </source>
</evidence>
<dbReference type="OrthoDB" id="1926212at2759"/>
<dbReference type="SMART" id="SM00028">
    <property type="entry name" value="TPR"/>
    <property type="match status" value="7"/>
</dbReference>
<feature type="region of interest" description="Disordered" evidence="4">
    <location>
        <begin position="424"/>
        <end position="466"/>
    </location>
</feature>
<dbReference type="EMBL" id="KZ998604">
    <property type="protein sequence ID" value="RKO85940.1"/>
    <property type="molecule type" value="Genomic_DNA"/>
</dbReference>
<evidence type="ECO:0000313" key="6">
    <source>
        <dbReference type="Proteomes" id="UP000269721"/>
    </source>
</evidence>
<dbReference type="AlphaFoldDB" id="A0A4P9W5C0"/>
<dbReference type="InterPro" id="IPR011990">
    <property type="entry name" value="TPR-like_helical_dom_sf"/>
</dbReference>
<proteinExistence type="predicted"/>
<reference evidence="6" key="1">
    <citation type="journal article" date="2018" name="Nat. Microbiol.">
        <title>Leveraging single-cell genomics to expand the fungal tree of life.</title>
        <authorList>
            <person name="Ahrendt S.R."/>
            <person name="Quandt C.A."/>
            <person name="Ciobanu D."/>
            <person name="Clum A."/>
            <person name="Salamov A."/>
            <person name="Andreopoulos B."/>
            <person name="Cheng J.F."/>
            <person name="Woyke T."/>
            <person name="Pelin A."/>
            <person name="Henrissat B."/>
            <person name="Reynolds N.K."/>
            <person name="Benny G.L."/>
            <person name="Smith M.E."/>
            <person name="James T.Y."/>
            <person name="Grigoriev I.V."/>
        </authorList>
    </citation>
    <scope>NUCLEOTIDE SEQUENCE [LARGE SCALE GENOMIC DNA]</scope>
</reference>
<sequence>LFARAIHLVPTEPSYHYHLAEALLRAHDFESAIASLRRHASLAPASNYVARARTAVVIYTWGQILLDQHRFAEALDAFGEAQEMGMERESVLLRMWVASALAHVGLGQHDEAIELLYILTDANPSVDLFILRAKIYRELGNIDFVNIDLKRARVLAPDHPEIPELAECVMSKAVEYKNKASDQILKGQPTAAVHYLNHAIELDDLDTGIVFKRGVLLAEMRHHEGAIQDFLSVLGDSNADEKWTDQVQAQLASVYNRLGIEAYDKENVAAAREFFSKALCFRPNESTVLKNRADCLYLLGNIPETLADLTAALTLSPDDETCRWRCGIVHAGLGERAFLNADWARACEEYRKAVLHTHHIWSDYSHPVTQAIEYQPDSADYYYLRGKTYFQAGQPHEARDDLAKAVELDPNHAEAQATLSQLLAPLPKLPSPRKRDEPAPVEKKKKLDAGTPPSGAELVPGSGGRWRDPFAEVVIMKEEVGGTGRGRGRGMGRGRH</sequence>
<dbReference type="PANTHER" id="PTHR45153:SF1">
    <property type="entry name" value="TETRATRICOPEPTIDE REPEAT PROTEIN 16"/>
    <property type="match status" value="1"/>
</dbReference>
<evidence type="ECO:0000256" key="1">
    <source>
        <dbReference type="ARBA" id="ARBA00022737"/>
    </source>
</evidence>
<feature type="repeat" description="TPR" evidence="3">
    <location>
        <begin position="379"/>
        <end position="412"/>
    </location>
</feature>
<keyword evidence="6" id="KW-1185">Reference proteome</keyword>
<feature type="compositionally biased region" description="Basic and acidic residues" evidence="4">
    <location>
        <begin position="433"/>
        <end position="448"/>
    </location>
</feature>
<evidence type="ECO:0000256" key="4">
    <source>
        <dbReference type="SAM" id="MobiDB-lite"/>
    </source>
</evidence>
<organism evidence="5 6">
    <name type="scientific">Blyttiomyces helicus</name>
    <dbReference type="NCBI Taxonomy" id="388810"/>
    <lineage>
        <taxon>Eukaryota</taxon>
        <taxon>Fungi</taxon>
        <taxon>Fungi incertae sedis</taxon>
        <taxon>Chytridiomycota</taxon>
        <taxon>Chytridiomycota incertae sedis</taxon>
        <taxon>Chytridiomycetes</taxon>
        <taxon>Chytridiomycetes incertae sedis</taxon>
        <taxon>Blyttiomyces</taxon>
    </lineage>
</organism>
<accession>A0A4P9W5C0</accession>
<name>A0A4P9W5C0_9FUNG</name>
<keyword evidence="2 3" id="KW-0802">TPR repeat</keyword>
<feature type="non-terminal residue" evidence="5">
    <location>
        <position position="1"/>
    </location>
</feature>
<dbReference type="Gene3D" id="1.25.40.10">
    <property type="entry name" value="Tetratricopeptide repeat domain"/>
    <property type="match status" value="4"/>
</dbReference>
<gene>
    <name evidence="5" type="ORF">BDK51DRAFT_32036</name>
</gene>
<keyword evidence="1" id="KW-0677">Repeat</keyword>
<feature type="region of interest" description="Disordered" evidence="4">
    <location>
        <begin position="477"/>
        <end position="496"/>
    </location>
</feature>
<dbReference type="PROSITE" id="PS50005">
    <property type="entry name" value="TPR"/>
    <property type="match status" value="2"/>
</dbReference>
<feature type="repeat" description="TPR" evidence="3">
    <location>
        <begin position="252"/>
        <end position="285"/>
    </location>
</feature>